<dbReference type="EMBL" id="FCNV02000009">
    <property type="protein sequence ID" value="SAL38373.1"/>
    <property type="molecule type" value="Genomic_DNA"/>
</dbReference>
<dbReference type="PANTHER" id="PTHR40275:SF1">
    <property type="entry name" value="SSL7038 PROTEIN"/>
    <property type="match status" value="1"/>
</dbReference>
<keyword evidence="2" id="KW-1185">Reference proteome</keyword>
<dbReference type="InterPro" id="IPR001387">
    <property type="entry name" value="Cro/C1-type_HTH"/>
</dbReference>
<protein>
    <submittedName>
        <fullName evidence="1">Transcriptional regulator</fullName>
    </submittedName>
</protein>
<dbReference type="InterPro" id="IPR014057">
    <property type="entry name" value="HI1420"/>
</dbReference>
<dbReference type="AlphaFoldDB" id="A0A658R146"/>
<proteinExistence type="predicted"/>
<dbReference type="InterPro" id="IPR010982">
    <property type="entry name" value="Lambda_DNA-bd_dom_sf"/>
</dbReference>
<dbReference type="SUPFAM" id="SSF47413">
    <property type="entry name" value="lambda repressor-like DNA-binding domains"/>
    <property type="match status" value="1"/>
</dbReference>
<dbReference type="Gene3D" id="1.10.260.40">
    <property type="entry name" value="lambda repressor-like DNA-binding domains"/>
    <property type="match status" value="1"/>
</dbReference>
<dbReference type="Proteomes" id="UP000198263">
    <property type="component" value="Unassembled WGS sequence"/>
</dbReference>
<dbReference type="OrthoDB" id="9798416at2"/>
<evidence type="ECO:0000313" key="2">
    <source>
        <dbReference type="Proteomes" id="UP000198263"/>
    </source>
</evidence>
<dbReference type="PANTHER" id="PTHR40275">
    <property type="entry name" value="SSL7038 PROTEIN"/>
    <property type="match status" value="1"/>
</dbReference>
<accession>A0A658R146</accession>
<dbReference type="GO" id="GO:0003677">
    <property type="term" value="F:DNA binding"/>
    <property type="evidence" value="ECO:0007669"/>
    <property type="project" value="InterPro"/>
</dbReference>
<dbReference type="RefSeq" id="WP_040051098.1">
    <property type="nucleotide sequence ID" value="NZ_FCNV02000009.1"/>
</dbReference>
<sequence>MTAAKLKTRPWDSAEHLRTDDDIAEYFDACLQEGADDPAFIAHALGVIARARGMAQVARDSGISREGLYKALSEDGNPSFGTILKVVKALGLRLHGSKAGS</sequence>
<dbReference type="Pfam" id="PF21716">
    <property type="entry name" value="dnstrm_HI1420"/>
    <property type="match status" value="1"/>
</dbReference>
<dbReference type="NCBIfam" id="TIGR02684">
    <property type="entry name" value="dnstrm_HI1420"/>
    <property type="match status" value="1"/>
</dbReference>
<gene>
    <name evidence="1" type="ORF">AWB72_03906</name>
</gene>
<name>A0A658R146_9BURK</name>
<evidence type="ECO:0000313" key="1">
    <source>
        <dbReference type="EMBL" id="SAL38373.1"/>
    </source>
</evidence>
<reference evidence="1 2" key="1">
    <citation type="submission" date="2016-01" db="EMBL/GenBank/DDBJ databases">
        <authorList>
            <person name="Peeters C."/>
        </authorList>
    </citation>
    <scope>NUCLEOTIDE SEQUENCE [LARGE SCALE GENOMIC DNA]</scope>
    <source>
        <strain evidence="1">LMG 29315</strain>
    </source>
</reference>
<organism evidence="1 2">
    <name type="scientific">Caballeronia concitans</name>
    <dbReference type="NCBI Taxonomy" id="1777133"/>
    <lineage>
        <taxon>Bacteria</taxon>
        <taxon>Pseudomonadati</taxon>
        <taxon>Pseudomonadota</taxon>
        <taxon>Betaproteobacteria</taxon>
        <taxon>Burkholderiales</taxon>
        <taxon>Burkholderiaceae</taxon>
        <taxon>Caballeronia</taxon>
    </lineage>
</organism>
<comment type="caution">
    <text evidence="1">The sequence shown here is derived from an EMBL/GenBank/DDBJ whole genome shotgun (WGS) entry which is preliminary data.</text>
</comment>
<dbReference type="CDD" id="cd00093">
    <property type="entry name" value="HTH_XRE"/>
    <property type="match status" value="1"/>
</dbReference>